<sequence length="142" mass="15319">MSIRSAAPCADPPPTELVLPMAILHVYAPLIVPDLEQAVSAFARLRPTVPVLRFTHRGLEAALAGGFWLMCGRAGLLGSRAEIHTIAVVTDLQEMQQTLLAAGARIVFGPYRISTGQHLAARLPSGDVVEYLQFGWLRLAAH</sequence>
<keyword evidence="2" id="KW-1185">Reference proteome</keyword>
<dbReference type="RefSeq" id="WP_053013817.1">
    <property type="nucleotide sequence ID" value="NZ_CP011371.1"/>
</dbReference>
<dbReference type="KEGG" id="pbh:AAW51_4201"/>
<protein>
    <recommendedName>
        <fullName evidence="3">VOC domain-containing protein</fullName>
    </recommendedName>
</protein>
<dbReference type="AlphaFoldDB" id="A0A0G3BNB6"/>
<evidence type="ECO:0008006" key="3">
    <source>
        <dbReference type="Google" id="ProtNLM"/>
    </source>
</evidence>
<dbReference type="InterPro" id="IPR029068">
    <property type="entry name" value="Glyas_Bleomycin-R_OHBP_Dase"/>
</dbReference>
<name>A0A0G3BNB6_9BURK</name>
<reference evidence="1 2" key="1">
    <citation type="submission" date="2015-05" db="EMBL/GenBank/DDBJ databases">
        <authorList>
            <person name="Tang B."/>
            <person name="Yu Y."/>
        </authorList>
    </citation>
    <scope>NUCLEOTIDE SEQUENCE [LARGE SCALE GENOMIC DNA]</scope>
    <source>
        <strain evidence="1 2">DSM 7029</strain>
    </source>
</reference>
<evidence type="ECO:0000313" key="1">
    <source>
        <dbReference type="EMBL" id="AKJ30892.1"/>
    </source>
</evidence>
<gene>
    <name evidence="1" type="ORF">AAW51_4201</name>
</gene>
<accession>A0A0G3BNB6</accession>
<dbReference type="SUPFAM" id="SSF54593">
    <property type="entry name" value="Glyoxalase/Bleomycin resistance protein/Dihydroxybiphenyl dioxygenase"/>
    <property type="match status" value="1"/>
</dbReference>
<proteinExistence type="predicted"/>
<dbReference type="STRING" id="413882.AAW51_4201"/>
<dbReference type="Proteomes" id="UP000035352">
    <property type="component" value="Chromosome"/>
</dbReference>
<organism evidence="1 2">
    <name type="scientific">Caldimonas brevitalea</name>
    <dbReference type="NCBI Taxonomy" id="413882"/>
    <lineage>
        <taxon>Bacteria</taxon>
        <taxon>Pseudomonadati</taxon>
        <taxon>Pseudomonadota</taxon>
        <taxon>Betaproteobacteria</taxon>
        <taxon>Burkholderiales</taxon>
        <taxon>Sphaerotilaceae</taxon>
        <taxon>Caldimonas</taxon>
    </lineage>
</organism>
<evidence type="ECO:0000313" key="2">
    <source>
        <dbReference type="Proteomes" id="UP000035352"/>
    </source>
</evidence>
<dbReference type="EMBL" id="CP011371">
    <property type="protein sequence ID" value="AKJ30892.1"/>
    <property type="molecule type" value="Genomic_DNA"/>
</dbReference>
<dbReference type="Gene3D" id="3.10.180.10">
    <property type="entry name" value="2,3-Dihydroxybiphenyl 1,2-Dioxygenase, domain 1"/>
    <property type="match status" value="1"/>
</dbReference>